<dbReference type="EMBL" id="MKGL01000083">
    <property type="protein sequence ID" value="RNF07578.1"/>
    <property type="molecule type" value="Genomic_DNA"/>
</dbReference>
<organism evidence="2 3">
    <name type="scientific">Trypanosoma rangeli</name>
    <dbReference type="NCBI Taxonomy" id="5698"/>
    <lineage>
        <taxon>Eukaryota</taxon>
        <taxon>Discoba</taxon>
        <taxon>Euglenozoa</taxon>
        <taxon>Kinetoplastea</taxon>
        <taxon>Metakinetoplastina</taxon>
        <taxon>Trypanosomatida</taxon>
        <taxon>Trypanosomatidae</taxon>
        <taxon>Trypanosoma</taxon>
        <taxon>Herpetosoma</taxon>
    </lineage>
</organism>
<dbReference type="AlphaFoldDB" id="A0A422NQ17"/>
<proteinExistence type="predicted"/>
<keyword evidence="3" id="KW-1185">Reference proteome</keyword>
<dbReference type="OrthoDB" id="252060at2759"/>
<dbReference type="VEuPathDB" id="TriTrypDB:TRSC58_06738"/>
<protein>
    <submittedName>
        <fullName evidence="2">Uncharacterized protein</fullName>
    </submittedName>
</protein>
<evidence type="ECO:0000313" key="3">
    <source>
        <dbReference type="Proteomes" id="UP000283634"/>
    </source>
</evidence>
<comment type="caution">
    <text evidence="2">The sequence shown here is derived from an EMBL/GenBank/DDBJ whole genome shotgun (WGS) entry which is preliminary data.</text>
</comment>
<feature type="region of interest" description="Disordered" evidence="1">
    <location>
        <begin position="122"/>
        <end position="148"/>
    </location>
</feature>
<feature type="compositionally biased region" description="Basic and acidic residues" evidence="1">
    <location>
        <begin position="136"/>
        <end position="148"/>
    </location>
</feature>
<gene>
    <name evidence="2" type="ORF">TraAM80_03261</name>
</gene>
<dbReference type="RefSeq" id="XP_029239910.1">
    <property type="nucleotide sequence ID" value="XM_029380238.1"/>
</dbReference>
<name>A0A422NQ17_TRYRA</name>
<dbReference type="Proteomes" id="UP000283634">
    <property type="component" value="Unassembled WGS sequence"/>
</dbReference>
<dbReference type="GeneID" id="40327194"/>
<feature type="region of interest" description="Disordered" evidence="1">
    <location>
        <begin position="160"/>
        <end position="182"/>
    </location>
</feature>
<dbReference type="OMA" id="NGYNAHA"/>
<feature type="compositionally biased region" description="Low complexity" evidence="1">
    <location>
        <begin position="122"/>
        <end position="134"/>
    </location>
</feature>
<accession>A0A422NQ17</accession>
<evidence type="ECO:0000313" key="2">
    <source>
        <dbReference type="EMBL" id="RNF07578.1"/>
    </source>
</evidence>
<evidence type="ECO:0000256" key="1">
    <source>
        <dbReference type="SAM" id="MobiDB-lite"/>
    </source>
</evidence>
<sequence>MYGKRVSPDDYSLYVPQRPLTAAEYKVRNRTEPYIILQSTESSPLYSSFVRNGYNAHAHLRWVRGKNDFDRQLNSARHHLCVLQRIEQMNQAREYYGRHVRTGFLRSPSVDFSSLATTLTSTRSATTPLSSPSRCRVTERQTRSAEPSHRFWRSALISSAAGGSRRPESSSSAESAPHNAGCPRLASASLPLPPLVRVCHTCLVARGEAEDPAVEQLVKAASGFTSRCPPRRKSNANNTLSRRSDERLMRLLRGSVTVY</sequence>
<reference evidence="2 3" key="1">
    <citation type="journal article" date="2018" name="BMC Genomics">
        <title>Genomic comparison of Trypanosoma conorhini and Trypanosoma rangeli to Trypanosoma cruzi strains of high and low virulence.</title>
        <authorList>
            <person name="Bradwell K.R."/>
            <person name="Koparde V.N."/>
            <person name="Matveyev A.V."/>
            <person name="Serrano M.G."/>
            <person name="Alves J.M."/>
            <person name="Parikh H."/>
            <person name="Huang B."/>
            <person name="Lee V."/>
            <person name="Espinosa-Alvarez O."/>
            <person name="Ortiz P.A."/>
            <person name="Costa-Martins A.G."/>
            <person name="Teixeira M.M."/>
            <person name="Buck G.A."/>
        </authorList>
    </citation>
    <scope>NUCLEOTIDE SEQUENCE [LARGE SCALE GENOMIC DNA]</scope>
    <source>
        <strain evidence="2 3">AM80</strain>
    </source>
</reference>